<dbReference type="PROSITE" id="PS51918">
    <property type="entry name" value="RADICAL_SAM"/>
    <property type="match status" value="1"/>
</dbReference>
<dbReference type="PANTHER" id="PTHR21339:SF0">
    <property type="entry name" value="S-ADENOSYLMETHIONINE-DEPENDENT NUCLEOTIDE DEHYDRATASE RSAD2"/>
    <property type="match status" value="1"/>
</dbReference>
<organism evidence="18">
    <name type="scientific">Amphimedon queenslandica</name>
    <name type="common">Sponge</name>
    <dbReference type="NCBI Taxonomy" id="400682"/>
    <lineage>
        <taxon>Eukaryota</taxon>
        <taxon>Metazoa</taxon>
        <taxon>Porifera</taxon>
        <taxon>Demospongiae</taxon>
        <taxon>Heteroscleromorpha</taxon>
        <taxon>Haplosclerida</taxon>
        <taxon>Niphatidae</taxon>
        <taxon>Amphimedon</taxon>
    </lineage>
</organism>
<evidence type="ECO:0000256" key="9">
    <source>
        <dbReference type="ARBA" id="ARBA00023004"/>
    </source>
</evidence>
<keyword evidence="7" id="KW-0256">Endoplasmic reticulum</keyword>
<evidence type="ECO:0000256" key="1">
    <source>
        <dbReference type="ARBA" id="ARBA00001966"/>
    </source>
</evidence>
<dbReference type="InterPro" id="IPR013785">
    <property type="entry name" value="Aldolase_TIM"/>
</dbReference>
<reference evidence="18" key="2">
    <citation type="submission" date="2017-05" db="UniProtKB">
        <authorList>
            <consortium name="EnsemblMetazoa"/>
        </authorList>
    </citation>
    <scope>IDENTIFICATION</scope>
</reference>
<dbReference type="EnsemblMetazoa" id="XM_003387779.3">
    <property type="protein sequence ID" value="XP_003387827.2"/>
    <property type="gene ID" value="LOC100638647"/>
</dbReference>
<dbReference type="GO" id="GO:0051607">
    <property type="term" value="P:defense response to virus"/>
    <property type="evidence" value="ECO:0007669"/>
    <property type="project" value="UniProtKB-KW"/>
</dbReference>
<dbReference type="SMART" id="SM00729">
    <property type="entry name" value="Elp3"/>
    <property type="match status" value="1"/>
</dbReference>
<evidence type="ECO:0000256" key="14">
    <source>
        <dbReference type="ARBA" id="ARBA00035038"/>
    </source>
</evidence>
<dbReference type="Gene3D" id="3.20.20.70">
    <property type="entry name" value="Aldolase class I"/>
    <property type="match status" value="1"/>
</dbReference>
<keyword evidence="5" id="KW-0949">S-adenosyl-L-methionine</keyword>
<evidence type="ECO:0000256" key="7">
    <source>
        <dbReference type="ARBA" id="ARBA00022824"/>
    </source>
</evidence>
<evidence type="ECO:0000256" key="11">
    <source>
        <dbReference type="ARBA" id="ARBA00023118"/>
    </source>
</evidence>
<proteinExistence type="inferred from homology"/>
<reference evidence="19" key="1">
    <citation type="journal article" date="2010" name="Nature">
        <title>The Amphimedon queenslandica genome and the evolution of animal complexity.</title>
        <authorList>
            <person name="Srivastava M."/>
            <person name="Simakov O."/>
            <person name="Chapman J."/>
            <person name="Fahey B."/>
            <person name="Gauthier M.E."/>
            <person name="Mitros T."/>
            <person name="Richards G.S."/>
            <person name="Conaco C."/>
            <person name="Dacre M."/>
            <person name="Hellsten U."/>
            <person name="Larroux C."/>
            <person name="Putnam N.H."/>
            <person name="Stanke M."/>
            <person name="Adamska M."/>
            <person name="Darling A."/>
            <person name="Degnan S.M."/>
            <person name="Oakley T.H."/>
            <person name="Plachetzki D.C."/>
            <person name="Zhai Y."/>
            <person name="Adamski M."/>
            <person name="Calcino A."/>
            <person name="Cummins S.F."/>
            <person name="Goodstein D.M."/>
            <person name="Harris C."/>
            <person name="Jackson D.J."/>
            <person name="Leys S.P."/>
            <person name="Shu S."/>
            <person name="Woodcroft B.J."/>
            <person name="Vervoort M."/>
            <person name="Kosik K.S."/>
            <person name="Manning G."/>
            <person name="Degnan B.M."/>
            <person name="Rokhsar D.S."/>
        </authorList>
    </citation>
    <scope>NUCLEOTIDE SEQUENCE [LARGE SCALE GENOMIC DNA]</scope>
</reference>
<dbReference type="EnsemblMetazoa" id="Aqu2.1.27321_001">
    <property type="protein sequence ID" value="Aqu2.1.27321_001"/>
    <property type="gene ID" value="Aqu2.1.27321"/>
</dbReference>
<evidence type="ECO:0000259" key="17">
    <source>
        <dbReference type="PROSITE" id="PS51918"/>
    </source>
</evidence>
<evidence type="ECO:0000256" key="13">
    <source>
        <dbReference type="ARBA" id="ARBA00035008"/>
    </source>
</evidence>
<gene>
    <name evidence="18" type="primary">100638647</name>
</gene>
<comment type="similarity">
    <text evidence="13">Belongs to the radical SAM superfamily. RSAD2 family.</text>
</comment>
<evidence type="ECO:0000256" key="6">
    <source>
        <dbReference type="ARBA" id="ARBA00022723"/>
    </source>
</evidence>
<dbReference type="AlphaFoldDB" id="A0A1X7UIM2"/>
<comment type="subcellular location">
    <subcellularLocation>
        <location evidence="2">Endoplasmic reticulum membrane</location>
        <topology evidence="2">Peripheral membrane protein</topology>
        <orientation evidence="2">Cytoplasmic side</orientation>
    </subcellularLocation>
</comment>
<evidence type="ECO:0000313" key="18">
    <source>
        <dbReference type="EnsemblMetazoa" id="Aqu2.1.27321_001"/>
    </source>
</evidence>
<dbReference type="InterPro" id="IPR006638">
    <property type="entry name" value="Elp3/MiaA/NifB-like_rSAM"/>
</dbReference>
<comment type="cofactor">
    <cofactor evidence="1">
        <name>[4Fe-4S] cluster</name>
        <dbReference type="ChEBI" id="CHEBI:49883"/>
    </cofactor>
</comment>
<dbReference type="InParanoid" id="A0A1X7UIM2"/>
<dbReference type="InterPro" id="IPR058240">
    <property type="entry name" value="rSAM_sf"/>
</dbReference>
<evidence type="ECO:0000256" key="4">
    <source>
        <dbReference type="ARBA" id="ARBA00022588"/>
    </source>
</evidence>
<dbReference type="eggNOG" id="ENOG502QQMH">
    <property type="taxonomic scope" value="Eukaryota"/>
</dbReference>
<dbReference type="CDD" id="cd01335">
    <property type="entry name" value="Radical_SAM"/>
    <property type="match status" value="1"/>
</dbReference>
<dbReference type="STRING" id="400682.A0A1X7UIM2"/>
<dbReference type="SFLD" id="SFLDF00318">
    <property type="entry name" value="Viperin"/>
    <property type="match status" value="1"/>
</dbReference>
<dbReference type="NCBIfam" id="NF038283">
    <property type="entry name" value="viperin_w_prok"/>
    <property type="match status" value="1"/>
</dbReference>
<keyword evidence="4" id="KW-0399">Innate immunity</keyword>
<keyword evidence="10" id="KW-0411">Iron-sulfur</keyword>
<dbReference type="KEGG" id="aqu:100638647"/>
<keyword evidence="11" id="KW-0051">Antiviral defense</keyword>
<dbReference type="GO" id="GO:0003824">
    <property type="term" value="F:catalytic activity"/>
    <property type="evidence" value="ECO:0007669"/>
    <property type="project" value="InterPro"/>
</dbReference>
<feature type="domain" description="Radical SAM core" evidence="17">
    <location>
        <begin position="38"/>
        <end position="250"/>
    </location>
</feature>
<dbReference type="InterPro" id="IPR007197">
    <property type="entry name" value="rSAM"/>
</dbReference>
<keyword evidence="9" id="KW-0408">Iron</keyword>
<evidence type="ECO:0000256" key="3">
    <source>
        <dbReference type="ARBA" id="ARBA00022485"/>
    </source>
</evidence>
<dbReference type="GO" id="GO:0045087">
    <property type="term" value="P:innate immune response"/>
    <property type="evidence" value="ECO:0007669"/>
    <property type="project" value="UniProtKB-KW"/>
</dbReference>
<dbReference type="GO" id="GO:0051539">
    <property type="term" value="F:4 iron, 4 sulfur cluster binding"/>
    <property type="evidence" value="ECO:0007669"/>
    <property type="project" value="UniProtKB-KW"/>
</dbReference>
<dbReference type="InterPro" id="IPR051196">
    <property type="entry name" value="RSAD2/Viperin_antiviral"/>
</dbReference>
<dbReference type="SFLD" id="SFLDG01088">
    <property type="entry name" value="antiviral_proteins"/>
    <property type="match status" value="1"/>
</dbReference>
<evidence type="ECO:0000256" key="8">
    <source>
        <dbReference type="ARBA" id="ARBA00022859"/>
    </source>
</evidence>
<dbReference type="SFLD" id="SFLDS00029">
    <property type="entry name" value="Radical_SAM"/>
    <property type="match status" value="1"/>
</dbReference>
<keyword evidence="3" id="KW-0004">4Fe-4S</keyword>
<dbReference type="Pfam" id="PF04055">
    <property type="entry name" value="Radical_SAM"/>
    <property type="match status" value="1"/>
</dbReference>
<dbReference type="GO" id="GO:0005789">
    <property type="term" value="C:endoplasmic reticulum membrane"/>
    <property type="evidence" value="ECO:0007669"/>
    <property type="project" value="UniProtKB-SubCell"/>
</dbReference>
<evidence type="ECO:0000256" key="16">
    <source>
        <dbReference type="ARBA" id="ARBA00035042"/>
    </source>
</evidence>
<evidence type="ECO:0000313" key="19">
    <source>
        <dbReference type="Proteomes" id="UP000007879"/>
    </source>
</evidence>
<dbReference type="OrthoDB" id="549750at2759"/>
<evidence type="ECO:0000256" key="15">
    <source>
        <dbReference type="ARBA" id="ARBA00035040"/>
    </source>
</evidence>
<keyword evidence="19" id="KW-1185">Reference proteome</keyword>
<evidence type="ECO:0000256" key="12">
    <source>
        <dbReference type="ARBA" id="ARBA00023136"/>
    </source>
</evidence>
<dbReference type="GO" id="GO:0046872">
    <property type="term" value="F:metal ion binding"/>
    <property type="evidence" value="ECO:0007669"/>
    <property type="project" value="UniProtKB-KW"/>
</dbReference>
<keyword evidence="12" id="KW-0472">Membrane</keyword>
<dbReference type="SUPFAM" id="SSF102114">
    <property type="entry name" value="Radical SAM enzymes"/>
    <property type="match status" value="1"/>
</dbReference>
<dbReference type="NCBIfam" id="TIGR04278">
    <property type="entry name" value="viperin"/>
    <property type="match status" value="1"/>
</dbReference>
<dbReference type="Proteomes" id="UP000007879">
    <property type="component" value="Unassembled WGS sequence"/>
</dbReference>
<keyword evidence="8" id="KW-0391">Immunity</keyword>
<evidence type="ECO:0000256" key="10">
    <source>
        <dbReference type="ARBA" id="ARBA00023014"/>
    </source>
</evidence>
<evidence type="ECO:0000256" key="2">
    <source>
        <dbReference type="ARBA" id="ARBA00004397"/>
    </source>
</evidence>
<keyword evidence="6" id="KW-0479">Metal-binding</keyword>
<dbReference type="PANTHER" id="PTHR21339">
    <property type="entry name" value="RADICAL S-ADENOSYL METHIONINE DOMAIN-CONTAINING PROTEIN 2"/>
    <property type="match status" value="1"/>
</dbReference>
<dbReference type="GO" id="GO:0005811">
    <property type="term" value="C:lipid droplet"/>
    <property type="evidence" value="ECO:0007669"/>
    <property type="project" value="InterPro"/>
</dbReference>
<accession>A0A1X7UIM2</accession>
<name>A0A1X7UIM2_AMPQE</name>
<sequence>MATCEIVVREASMCIFRALKWLFETVLWVALYPWKKTATRPESVNYHFTRQCNYQCGFCFHTAKTSFVLPLDDAKRGLLMLKEAGMCKINFSGGEPFIHQKGEYVGELVRYCKEELQLESVTIVSNGSLIKEEWFQKYGRYLDILAISCDSFNEDTNYTIGRRQGNKSHLSTLKPIEGWCRAYRVAFKINTVVNIHNWEEDMSSEILELNPVRWKVFQCLLIGGENVGPDAKRNAESFVILDHQFQSFLKRHQNVKQLVPESNSMMRDSYLILDEYMRFLDCTKGRKDPSKSILDVGVANALKFSGFDEAMFLKRGGKYTWSKRDMKLEW</sequence>
<protein>
    <recommendedName>
        <fullName evidence="14">S-adenosylmethionine-dependent nucleotide dehydratase RSAD2</fullName>
    </recommendedName>
    <alternativeName>
        <fullName evidence="15">Radical S-adenosyl methionine domain-containing protein 2</fullName>
    </alternativeName>
    <alternativeName>
        <fullName evidence="16">Virus inhibitory protein, endoplasmic reticulum-associated, interferon-inducible</fullName>
    </alternativeName>
</protein>
<dbReference type="SFLD" id="SFLDG01067">
    <property type="entry name" value="SPASM/twitch_domain_containing"/>
    <property type="match status" value="1"/>
</dbReference>
<dbReference type="InterPro" id="IPR026372">
    <property type="entry name" value="RSAD2"/>
</dbReference>
<evidence type="ECO:0000256" key="5">
    <source>
        <dbReference type="ARBA" id="ARBA00022691"/>
    </source>
</evidence>